<dbReference type="AlphaFoldDB" id="A0A9D4PD85"/>
<evidence type="ECO:0000256" key="1">
    <source>
        <dbReference type="ARBA" id="ARBA00010963"/>
    </source>
</evidence>
<dbReference type="Pfam" id="PF15280">
    <property type="entry name" value="BORA_N"/>
    <property type="match status" value="1"/>
</dbReference>
<dbReference type="GO" id="GO:0060236">
    <property type="term" value="P:regulation of mitotic spindle organization"/>
    <property type="evidence" value="ECO:0007669"/>
    <property type="project" value="TreeGrafter"/>
</dbReference>
<accession>A0A9D4PD85</accession>
<dbReference type="GO" id="GO:0051301">
    <property type="term" value="P:cell division"/>
    <property type="evidence" value="ECO:0007669"/>
    <property type="project" value="UniProtKB-KW"/>
</dbReference>
<evidence type="ECO:0000256" key="2">
    <source>
        <dbReference type="ARBA" id="ARBA00020055"/>
    </source>
</evidence>
<dbReference type="GO" id="GO:0019901">
    <property type="term" value="F:protein kinase binding"/>
    <property type="evidence" value="ECO:0007669"/>
    <property type="project" value="TreeGrafter"/>
</dbReference>
<keyword evidence="8" id="KW-1185">Reference proteome</keyword>
<feature type="compositionally biased region" description="Low complexity" evidence="6">
    <location>
        <begin position="26"/>
        <end position="39"/>
    </location>
</feature>
<dbReference type="InterPro" id="IPR023252">
    <property type="entry name" value="Aurora_borealis_protein"/>
</dbReference>
<proteinExistence type="inferred from homology"/>
<organism evidence="7 8">
    <name type="scientific">Rhipicephalus sanguineus</name>
    <name type="common">Brown dog tick</name>
    <name type="synonym">Ixodes sanguineus</name>
    <dbReference type="NCBI Taxonomy" id="34632"/>
    <lineage>
        <taxon>Eukaryota</taxon>
        <taxon>Metazoa</taxon>
        <taxon>Ecdysozoa</taxon>
        <taxon>Arthropoda</taxon>
        <taxon>Chelicerata</taxon>
        <taxon>Arachnida</taxon>
        <taxon>Acari</taxon>
        <taxon>Parasitiformes</taxon>
        <taxon>Ixodida</taxon>
        <taxon>Ixodoidea</taxon>
        <taxon>Ixodidae</taxon>
        <taxon>Rhipicephalinae</taxon>
        <taxon>Rhipicephalus</taxon>
        <taxon>Rhipicephalus</taxon>
    </lineage>
</organism>
<dbReference type="PRINTS" id="PR02038">
    <property type="entry name" value="AURORABORA"/>
</dbReference>
<dbReference type="GO" id="GO:0005737">
    <property type="term" value="C:cytoplasm"/>
    <property type="evidence" value="ECO:0007669"/>
    <property type="project" value="TreeGrafter"/>
</dbReference>
<gene>
    <name evidence="7" type="ORF">HPB52_016696</name>
</gene>
<evidence type="ECO:0000313" key="7">
    <source>
        <dbReference type="EMBL" id="KAH7936026.1"/>
    </source>
</evidence>
<feature type="compositionally biased region" description="Basic and acidic residues" evidence="6">
    <location>
        <begin position="237"/>
        <end position="249"/>
    </location>
</feature>
<feature type="region of interest" description="Disordered" evidence="6">
    <location>
        <begin position="1"/>
        <end position="39"/>
    </location>
</feature>
<dbReference type="GO" id="GO:0007088">
    <property type="term" value="P:regulation of mitotic nuclear division"/>
    <property type="evidence" value="ECO:0007669"/>
    <property type="project" value="TreeGrafter"/>
</dbReference>
<dbReference type="GO" id="GO:0005634">
    <property type="term" value="C:nucleus"/>
    <property type="evidence" value="ECO:0007669"/>
    <property type="project" value="TreeGrafter"/>
</dbReference>
<feature type="region of interest" description="Disordered" evidence="6">
    <location>
        <begin position="53"/>
        <end position="86"/>
    </location>
</feature>
<protein>
    <recommendedName>
        <fullName evidence="2">Protein aurora borealis</fullName>
    </recommendedName>
</protein>
<dbReference type="EMBL" id="JABSTV010001255">
    <property type="protein sequence ID" value="KAH7936026.1"/>
    <property type="molecule type" value="Genomic_DNA"/>
</dbReference>
<dbReference type="PANTHER" id="PTHR14728:SF2">
    <property type="entry name" value="PROTEIN AURORA BOREALIS"/>
    <property type="match status" value="1"/>
</dbReference>
<evidence type="ECO:0000313" key="8">
    <source>
        <dbReference type="Proteomes" id="UP000821837"/>
    </source>
</evidence>
<evidence type="ECO:0000256" key="3">
    <source>
        <dbReference type="ARBA" id="ARBA00022618"/>
    </source>
</evidence>
<comment type="caution">
    <text evidence="7">The sequence shown here is derived from an EMBL/GenBank/DDBJ whole genome shotgun (WGS) entry which is preliminary data.</text>
</comment>
<comment type="similarity">
    <text evidence="1">Belongs to the BORA family.</text>
</comment>
<dbReference type="VEuPathDB" id="VectorBase:RSAN_033497"/>
<evidence type="ECO:0000256" key="6">
    <source>
        <dbReference type="SAM" id="MobiDB-lite"/>
    </source>
</evidence>
<feature type="region of interest" description="Disordered" evidence="6">
    <location>
        <begin position="237"/>
        <end position="359"/>
    </location>
</feature>
<keyword evidence="3" id="KW-0132">Cell division</keyword>
<reference evidence="7" key="1">
    <citation type="journal article" date="2020" name="Cell">
        <title>Large-Scale Comparative Analyses of Tick Genomes Elucidate Their Genetic Diversity and Vector Capacities.</title>
        <authorList>
            <consortium name="Tick Genome and Microbiome Consortium (TIGMIC)"/>
            <person name="Jia N."/>
            <person name="Wang J."/>
            <person name="Shi W."/>
            <person name="Du L."/>
            <person name="Sun Y."/>
            <person name="Zhan W."/>
            <person name="Jiang J.F."/>
            <person name="Wang Q."/>
            <person name="Zhang B."/>
            <person name="Ji P."/>
            <person name="Bell-Sakyi L."/>
            <person name="Cui X.M."/>
            <person name="Yuan T.T."/>
            <person name="Jiang B.G."/>
            <person name="Yang W.F."/>
            <person name="Lam T.T."/>
            <person name="Chang Q.C."/>
            <person name="Ding S.J."/>
            <person name="Wang X.J."/>
            <person name="Zhu J.G."/>
            <person name="Ruan X.D."/>
            <person name="Zhao L."/>
            <person name="Wei J.T."/>
            <person name="Ye R.Z."/>
            <person name="Que T.C."/>
            <person name="Du C.H."/>
            <person name="Zhou Y.H."/>
            <person name="Cheng J.X."/>
            <person name="Dai P.F."/>
            <person name="Guo W.B."/>
            <person name="Han X.H."/>
            <person name="Huang E.J."/>
            <person name="Li L.F."/>
            <person name="Wei W."/>
            <person name="Gao Y.C."/>
            <person name="Liu J.Z."/>
            <person name="Shao H.Z."/>
            <person name="Wang X."/>
            <person name="Wang C.C."/>
            <person name="Yang T.C."/>
            <person name="Huo Q.B."/>
            <person name="Li W."/>
            <person name="Chen H.Y."/>
            <person name="Chen S.E."/>
            <person name="Zhou L.G."/>
            <person name="Ni X.B."/>
            <person name="Tian J.H."/>
            <person name="Sheng Y."/>
            <person name="Liu T."/>
            <person name="Pan Y.S."/>
            <person name="Xia L.Y."/>
            <person name="Li J."/>
            <person name="Zhao F."/>
            <person name="Cao W.C."/>
        </authorList>
    </citation>
    <scope>NUCLEOTIDE SEQUENCE</scope>
    <source>
        <strain evidence="7">Rsan-2018</strain>
    </source>
</reference>
<feature type="compositionally biased region" description="Polar residues" evidence="6">
    <location>
        <begin position="69"/>
        <end position="86"/>
    </location>
</feature>
<evidence type="ECO:0000256" key="4">
    <source>
        <dbReference type="ARBA" id="ARBA00022776"/>
    </source>
</evidence>
<sequence length="359" mass="38679">MSEFKQSFVRRSASSSDVATSAEDTGASSSGPGSPLSRSGALAGVALLATPSGCGSSSITNPFDVEPEQLTQPSCSPSMFLTRSRQTPGSRRSFRWSIEQMAGLWPVNIEEEQEPSLPQPARSDALYEEQSQQAIELFFSRHEIVPSPWEAPSKTKSVFATSKGLAHGDPSLMEQQRPLMSSAWTQTTLTIPPDVDLNAVLGDYMKFHSAQDKQAAHQVNHSRDSLRRKLFCNTVEARTHTPERRESERLSLLMDGPLRRQSSTPVHMALCSSPIGGASGIRTRCSQGSSPGGTPRQQRTLKLSEPGESPPSTDEDDRTDESVVTNGGAGDMSVVTAADRSDCMQLSPCASGSKQPEPL</sequence>
<evidence type="ECO:0000256" key="5">
    <source>
        <dbReference type="ARBA" id="ARBA00023306"/>
    </source>
</evidence>
<dbReference type="PANTHER" id="PTHR14728">
    <property type="entry name" value="PROTEIN AURORA BOREALIS"/>
    <property type="match status" value="1"/>
</dbReference>
<reference evidence="7" key="2">
    <citation type="submission" date="2021-09" db="EMBL/GenBank/DDBJ databases">
        <authorList>
            <person name="Jia N."/>
            <person name="Wang J."/>
            <person name="Shi W."/>
            <person name="Du L."/>
            <person name="Sun Y."/>
            <person name="Zhan W."/>
            <person name="Jiang J."/>
            <person name="Wang Q."/>
            <person name="Zhang B."/>
            <person name="Ji P."/>
            <person name="Sakyi L.B."/>
            <person name="Cui X."/>
            <person name="Yuan T."/>
            <person name="Jiang B."/>
            <person name="Yang W."/>
            <person name="Lam T.T.-Y."/>
            <person name="Chang Q."/>
            <person name="Ding S."/>
            <person name="Wang X."/>
            <person name="Zhu J."/>
            <person name="Ruan X."/>
            <person name="Zhao L."/>
            <person name="Wei J."/>
            <person name="Que T."/>
            <person name="Du C."/>
            <person name="Cheng J."/>
            <person name="Dai P."/>
            <person name="Han X."/>
            <person name="Huang E."/>
            <person name="Gao Y."/>
            <person name="Liu J."/>
            <person name="Shao H."/>
            <person name="Ye R."/>
            <person name="Li L."/>
            <person name="Wei W."/>
            <person name="Wang X."/>
            <person name="Wang C."/>
            <person name="Huo Q."/>
            <person name="Li W."/>
            <person name="Guo W."/>
            <person name="Chen H."/>
            <person name="Chen S."/>
            <person name="Zhou L."/>
            <person name="Zhou L."/>
            <person name="Ni X."/>
            <person name="Tian J."/>
            <person name="Zhou Y."/>
            <person name="Sheng Y."/>
            <person name="Liu T."/>
            <person name="Pan Y."/>
            <person name="Xia L."/>
            <person name="Li J."/>
            <person name="Zhao F."/>
            <person name="Cao W."/>
        </authorList>
    </citation>
    <scope>NUCLEOTIDE SEQUENCE</scope>
    <source>
        <strain evidence="7">Rsan-2018</strain>
        <tissue evidence="7">Larvae</tissue>
    </source>
</reference>
<keyword evidence="5" id="KW-0131">Cell cycle</keyword>
<dbReference type="Proteomes" id="UP000821837">
    <property type="component" value="Unassembled WGS sequence"/>
</dbReference>
<name>A0A9D4PD85_RHISA</name>
<feature type="compositionally biased region" description="Polar residues" evidence="6">
    <location>
        <begin position="12"/>
        <end position="23"/>
    </location>
</feature>
<keyword evidence="4" id="KW-0498">Mitosis</keyword>
<feature type="compositionally biased region" description="Polar residues" evidence="6">
    <location>
        <begin position="348"/>
        <end position="359"/>
    </location>
</feature>